<dbReference type="CDD" id="cd02652">
    <property type="entry name" value="nuc_hydro_2"/>
    <property type="match status" value="1"/>
</dbReference>
<dbReference type="RefSeq" id="WP_289166278.1">
    <property type="nucleotide sequence ID" value="NZ_JASZZN010000022.1"/>
</dbReference>
<feature type="domain" description="Inosine/uridine-preferring nucleoside hydrolase" evidence="2">
    <location>
        <begin position="47"/>
        <end position="234"/>
    </location>
</feature>
<dbReference type="PANTHER" id="PTHR43264:SF1">
    <property type="entry name" value="INOSINE_URIDINE-PREFERRING NUCLEOSIDE HYDROLASE DOMAIN-CONTAINING PROTEIN"/>
    <property type="match status" value="1"/>
</dbReference>
<name>A0ABT7PPQ3_9BACT</name>
<evidence type="ECO:0000256" key="1">
    <source>
        <dbReference type="SAM" id="SignalP"/>
    </source>
</evidence>
<accession>A0ABT7PPQ3</accession>
<evidence type="ECO:0000259" key="2">
    <source>
        <dbReference type="Pfam" id="PF01156"/>
    </source>
</evidence>
<dbReference type="PANTHER" id="PTHR43264">
    <property type="match status" value="1"/>
</dbReference>
<sequence>MYQRLVAPFVAVFLCSIALLPVTGSAQDNRDLREGLFAPQSTTPVPVIFDTDITGDCDDVLALAMLHALQDRGECELKAVTISKVNPLAAPFVDAVNTFYGRGDLSIGATRDAQRRKSAYLKVCKATDGQKLRYPHDVESSDDVPPAVDVLREVLAASEDHSVVIIQVGLATNLADLLETDGDEFSSLSGVDLIRKKCKLISVMAGSFGPVMNKDRHPEANVINGIDAMQRFAKLSPDEVPVVWSEFRIGLEAPYPRESIARDFAYVPHHIVREAYLLHSGPNHDRPTWDLTSVLHAVRPEDQYFGLSQPGRVSVDEEGFTEFAPDGNGRDRLLTMTPRQAIRVIEAQRTLSSQPPRSR</sequence>
<feature type="signal peptide" evidence="1">
    <location>
        <begin position="1"/>
        <end position="26"/>
    </location>
</feature>
<dbReference type="EMBL" id="JASZZN010000022">
    <property type="protein sequence ID" value="MDM4018440.1"/>
    <property type="molecule type" value="Genomic_DNA"/>
</dbReference>
<dbReference type="Proteomes" id="UP001239462">
    <property type="component" value="Unassembled WGS sequence"/>
</dbReference>
<keyword evidence="4" id="KW-1185">Reference proteome</keyword>
<keyword evidence="3" id="KW-0378">Hydrolase</keyword>
<comment type="caution">
    <text evidence="3">The sequence shown here is derived from an EMBL/GenBank/DDBJ whole genome shotgun (WGS) entry which is preliminary data.</text>
</comment>
<dbReference type="InterPro" id="IPR036452">
    <property type="entry name" value="Ribo_hydro-like"/>
</dbReference>
<dbReference type="Gene3D" id="3.90.245.10">
    <property type="entry name" value="Ribonucleoside hydrolase-like"/>
    <property type="match status" value="1"/>
</dbReference>
<feature type="chain" id="PRO_5045251146" evidence="1">
    <location>
        <begin position="27"/>
        <end position="359"/>
    </location>
</feature>
<protein>
    <submittedName>
        <fullName evidence="3">Nucleoside hydrolase</fullName>
    </submittedName>
</protein>
<gene>
    <name evidence="3" type="ORF">QTN89_23520</name>
</gene>
<evidence type="ECO:0000313" key="4">
    <source>
        <dbReference type="Proteomes" id="UP001239462"/>
    </source>
</evidence>
<organism evidence="3 4">
    <name type="scientific">Roseiconus lacunae</name>
    <dbReference type="NCBI Taxonomy" id="2605694"/>
    <lineage>
        <taxon>Bacteria</taxon>
        <taxon>Pseudomonadati</taxon>
        <taxon>Planctomycetota</taxon>
        <taxon>Planctomycetia</taxon>
        <taxon>Pirellulales</taxon>
        <taxon>Pirellulaceae</taxon>
        <taxon>Roseiconus</taxon>
    </lineage>
</organism>
<dbReference type="InterPro" id="IPR001910">
    <property type="entry name" value="Inosine/uridine_hydrolase_dom"/>
</dbReference>
<dbReference type="GO" id="GO:0016787">
    <property type="term" value="F:hydrolase activity"/>
    <property type="evidence" value="ECO:0007669"/>
    <property type="project" value="UniProtKB-KW"/>
</dbReference>
<reference evidence="3 4" key="1">
    <citation type="submission" date="2023-06" db="EMBL/GenBank/DDBJ databases">
        <title>Roseiconus lacunae JC819 isolated from Gulf of Mannar region, Tamil Nadu.</title>
        <authorList>
            <person name="Pk S."/>
            <person name="Ch S."/>
            <person name="Ch V.R."/>
        </authorList>
    </citation>
    <scope>NUCLEOTIDE SEQUENCE [LARGE SCALE GENOMIC DNA]</scope>
    <source>
        <strain evidence="3 4">JC819</strain>
    </source>
</reference>
<proteinExistence type="predicted"/>
<evidence type="ECO:0000313" key="3">
    <source>
        <dbReference type="EMBL" id="MDM4018440.1"/>
    </source>
</evidence>
<dbReference type="Pfam" id="PF01156">
    <property type="entry name" value="IU_nuc_hydro"/>
    <property type="match status" value="1"/>
</dbReference>
<keyword evidence="1" id="KW-0732">Signal</keyword>
<dbReference type="SUPFAM" id="SSF53590">
    <property type="entry name" value="Nucleoside hydrolase"/>
    <property type="match status" value="1"/>
</dbReference>